<protein>
    <submittedName>
        <fullName evidence="2">UrcA family protein</fullName>
    </submittedName>
</protein>
<keyword evidence="1" id="KW-0732">Signal</keyword>
<keyword evidence="3" id="KW-1185">Reference proteome</keyword>
<dbReference type="RefSeq" id="WP_184243120.1">
    <property type="nucleotide sequence ID" value="NZ_JACHLR010000004.1"/>
</dbReference>
<dbReference type="NCBIfam" id="TIGR04433">
    <property type="entry name" value="UrcA_uranyl"/>
    <property type="match status" value="1"/>
</dbReference>
<dbReference type="InterPro" id="IPR030972">
    <property type="entry name" value="UrcA_uranyl"/>
</dbReference>
<feature type="signal peptide" evidence="1">
    <location>
        <begin position="1"/>
        <end position="19"/>
    </location>
</feature>
<evidence type="ECO:0000313" key="3">
    <source>
        <dbReference type="Proteomes" id="UP000555448"/>
    </source>
</evidence>
<gene>
    <name evidence="2" type="ORF">HNO88_001148</name>
</gene>
<dbReference type="AlphaFoldDB" id="A0A7W7K7T6"/>
<sequence>MIKTALFAAAAALATAATAAPVLARDVVVSYADLDLASEKGQRDFARRIDRAARKACEFEANGRLPSHSSMTCYRTARIKAKTEMASIVENTRLGG</sequence>
<organism evidence="2 3">
    <name type="scientific">Novosphingobium chloroacetimidivorans</name>
    <dbReference type="NCBI Taxonomy" id="1428314"/>
    <lineage>
        <taxon>Bacteria</taxon>
        <taxon>Pseudomonadati</taxon>
        <taxon>Pseudomonadota</taxon>
        <taxon>Alphaproteobacteria</taxon>
        <taxon>Sphingomonadales</taxon>
        <taxon>Sphingomonadaceae</taxon>
        <taxon>Novosphingobium</taxon>
    </lineage>
</organism>
<name>A0A7W7K7T6_9SPHN</name>
<comment type="caution">
    <text evidence="2">The sequence shown here is derived from an EMBL/GenBank/DDBJ whole genome shotgun (WGS) entry which is preliminary data.</text>
</comment>
<accession>A0A7W7K7T6</accession>
<dbReference type="Proteomes" id="UP000555448">
    <property type="component" value="Unassembled WGS sequence"/>
</dbReference>
<feature type="chain" id="PRO_5030703105" evidence="1">
    <location>
        <begin position="20"/>
        <end position="96"/>
    </location>
</feature>
<reference evidence="2 3" key="1">
    <citation type="submission" date="2020-08" db="EMBL/GenBank/DDBJ databases">
        <title>Functional genomics of gut bacteria from endangered species of beetles.</title>
        <authorList>
            <person name="Carlos-Shanley C."/>
        </authorList>
    </citation>
    <scope>NUCLEOTIDE SEQUENCE [LARGE SCALE GENOMIC DNA]</scope>
    <source>
        <strain evidence="2 3">S00245</strain>
    </source>
</reference>
<proteinExistence type="predicted"/>
<evidence type="ECO:0000256" key="1">
    <source>
        <dbReference type="SAM" id="SignalP"/>
    </source>
</evidence>
<dbReference type="EMBL" id="JACHLR010000004">
    <property type="protein sequence ID" value="MBB4857834.1"/>
    <property type="molecule type" value="Genomic_DNA"/>
</dbReference>
<evidence type="ECO:0000313" key="2">
    <source>
        <dbReference type="EMBL" id="MBB4857834.1"/>
    </source>
</evidence>